<dbReference type="AlphaFoldDB" id="A0A9P5XQK9"/>
<reference evidence="2" key="1">
    <citation type="submission" date="2020-11" db="EMBL/GenBank/DDBJ databases">
        <authorList>
            <consortium name="DOE Joint Genome Institute"/>
            <person name="Ahrendt S."/>
            <person name="Riley R."/>
            <person name="Andreopoulos W."/>
            <person name="Labutti K."/>
            <person name="Pangilinan J."/>
            <person name="Ruiz-Duenas F.J."/>
            <person name="Barrasa J.M."/>
            <person name="Sanchez-Garcia M."/>
            <person name="Camarero S."/>
            <person name="Miyauchi S."/>
            <person name="Serrano A."/>
            <person name="Linde D."/>
            <person name="Babiker R."/>
            <person name="Drula E."/>
            <person name="Ayuso-Fernandez I."/>
            <person name="Pacheco R."/>
            <person name="Padilla G."/>
            <person name="Ferreira P."/>
            <person name="Barriuso J."/>
            <person name="Kellner H."/>
            <person name="Castanera R."/>
            <person name="Alfaro M."/>
            <person name="Ramirez L."/>
            <person name="Pisabarro A.G."/>
            <person name="Kuo A."/>
            <person name="Tritt A."/>
            <person name="Lipzen A."/>
            <person name="He G."/>
            <person name="Yan M."/>
            <person name="Ng V."/>
            <person name="Cullen D."/>
            <person name="Martin F."/>
            <person name="Rosso M.-N."/>
            <person name="Henrissat B."/>
            <person name="Hibbett D."/>
            <person name="Martinez A.T."/>
            <person name="Grigoriev I.V."/>
        </authorList>
    </citation>
    <scope>NUCLEOTIDE SEQUENCE</scope>
    <source>
        <strain evidence="2">CBS 247.69</strain>
    </source>
</reference>
<feature type="compositionally biased region" description="Polar residues" evidence="1">
    <location>
        <begin position="43"/>
        <end position="53"/>
    </location>
</feature>
<protein>
    <submittedName>
        <fullName evidence="2">Uncharacterized protein</fullName>
    </submittedName>
</protein>
<dbReference type="Proteomes" id="UP000807353">
    <property type="component" value="Unassembled WGS sequence"/>
</dbReference>
<evidence type="ECO:0000313" key="2">
    <source>
        <dbReference type="EMBL" id="KAF9455882.1"/>
    </source>
</evidence>
<organism evidence="2 3">
    <name type="scientific">Collybia nuda</name>
    <dbReference type="NCBI Taxonomy" id="64659"/>
    <lineage>
        <taxon>Eukaryota</taxon>
        <taxon>Fungi</taxon>
        <taxon>Dikarya</taxon>
        <taxon>Basidiomycota</taxon>
        <taxon>Agaricomycotina</taxon>
        <taxon>Agaricomycetes</taxon>
        <taxon>Agaricomycetidae</taxon>
        <taxon>Agaricales</taxon>
        <taxon>Tricholomatineae</taxon>
        <taxon>Clitocybaceae</taxon>
        <taxon>Collybia</taxon>
    </lineage>
</organism>
<keyword evidence="3" id="KW-1185">Reference proteome</keyword>
<evidence type="ECO:0000256" key="1">
    <source>
        <dbReference type="SAM" id="MobiDB-lite"/>
    </source>
</evidence>
<name>A0A9P5XQK9_9AGAR</name>
<proteinExistence type="predicted"/>
<sequence length="62" mass="7186">MRLLMGFGLIVPSFYRDVCIWHSYDVLSLKKHLAVPTRKSNSEPRSLSPSRGINQELHPMLY</sequence>
<comment type="caution">
    <text evidence="2">The sequence shown here is derived from an EMBL/GenBank/DDBJ whole genome shotgun (WGS) entry which is preliminary data.</text>
</comment>
<dbReference type="EMBL" id="MU150499">
    <property type="protein sequence ID" value="KAF9455882.1"/>
    <property type="molecule type" value="Genomic_DNA"/>
</dbReference>
<feature type="region of interest" description="Disordered" evidence="1">
    <location>
        <begin position="37"/>
        <end position="62"/>
    </location>
</feature>
<gene>
    <name evidence="2" type="ORF">BDZ94DRAFT_511187</name>
</gene>
<evidence type="ECO:0000313" key="3">
    <source>
        <dbReference type="Proteomes" id="UP000807353"/>
    </source>
</evidence>
<accession>A0A9P5XQK9</accession>